<feature type="domain" description="N-acetyltransferase" evidence="1">
    <location>
        <begin position="4"/>
        <end position="163"/>
    </location>
</feature>
<evidence type="ECO:0000259" key="1">
    <source>
        <dbReference type="PROSITE" id="PS51186"/>
    </source>
</evidence>
<dbReference type="Pfam" id="PF00583">
    <property type="entry name" value="Acetyltransf_1"/>
    <property type="match status" value="1"/>
</dbReference>
<dbReference type="EMBL" id="JBBMQS010000004">
    <property type="protein sequence ID" value="MEM5497452.1"/>
    <property type="molecule type" value="Genomic_DNA"/>
</dbReference>
<dbReference type="PROSITE" id="PS51186">
    <property type="entry name" value="GNAT"/>
    <property type="match status" value="1"/>
</dbReference>
<dbReference type="SUPFAM" id="SSF55729">
    <property type="entry name" value="Acyl-CoA N-acyltransferases (Nat)"/>
    <property type="match status" value="1"/>
</dbReference>
<keyword evidence="3" id="KW-1185">Reference proteome</keyword>
<dbReference type="EC" id="2.3.1.-" evidence="2"/>
<keyword evidence="2" id="KW-0808">Transferase</keyword>
<dbReference type="RefSeq" id="WP_033187329.1">
    <property type="nucleotide sequence ID" value="NZ_JBBMQS010000004.1"/>
</dbReference>
<name>A0ABU9SU97_9ALTE</name>
<reference evidence="2 3" key="1">
    <citation type="submission" date="2024-03" db="EMBL/GenBank/DDBJ databases">
        <title>Community enrichment and isolation of bacterial strains for fucoidan degradation.</title>
        <authorList>
            <person name="Sichert A."/>
        </authorList>
    </citation>
    <scope>NUCLEOTIDE SEQUENCE [LARGE SCALE GENOMIC DNA]</scope>
    <source>
        <strain evidence="2 3">AS12</strain>
    </source>
</reference>
<evidence type="ECO:0000313" key="3">
    <source>
        <dbReference type="Proteomes" id="UP001461163"/>
    </source>
</evidence>
<protein>
    <submittedName>
        <fullName evidence="2">GNAT family N-acetyltransferase</fullName>
        <ecNumber evidence="2">2.3.1.-</ecNumber>
    </submittedName>
</protein>
<dbReference type="CDD" id="cd04301">
    <property type="entry name" value="NAT_SF"/>
    <property type="match status" value="1"/>
</dbReference>
<comment type="caution">
    <text evidence="2">The sequence shown here is derived from an EMBL/GenBank/DDBJ whole genome shotgun (WGS) entry which is preliminary data.</text>
</comment>
<dbReference type="Proteomes" id="UP001461163">
    <property type="component" value="Unassembled WGS sequence"/>
</dbReference>
<dbReference type="InterPro" id="IPR016181">
    <property type="entry name" value="Acyl_CoA_acyltransferase"/>
</dbReference>
<proteinExistence type="predicted"/>
<dbReference type="GO" id="GO:0016746">
    <property type="term" value="F:acyltransferase activity"/>
    <property type="evidence" value="ECO:0007669"/>
    <property type="project" value="UniProtKB-KW"/>
</dbReference>
<dbReference type="InterPro" id="IPR000182">
    <property type="entry name" value="GNAT_dom"/>
</dbReference>
<organism evidence="2 3">
    <name type="scientific">Paraglaciecola mesophila</name>
    <dbReference type="NCBI Taxonomy" id="197222"/>
    <lineage>
        <taxon>Bacteria</taxon>
        <taxon>Pseudomonadati</taxon>
        <taxon>Pseudomonadota</taxon>
        <taxon>Gammaproteobacteria</taxon>
        <taxon>Alteromonadales</taxon>
        <taxon>Alteromonadaceae</taxon>
        <taxon>Paraglaciecola</taxon>
    </lineage>
</organism>
<gene>
    <name evidence="2" type="ORF">WNY77_08620</name>
</gene>
<dbReference type="Gene3D" id="3.40.630.30">
    <property type="match status" value="1"/>
</dbReference>
<sequence length="184" mass="21228">MSNIEIRDVGEQDFERIVELNLAEVAHTSTMSIMDLARLDAISAYHRVIMVGDIIAGFLLAMGPKSRYINENYAWFKVHYPSYMYIDRIVLDAEYQGKQLGQLLYRDLFSWAQEQNVNHVVCEYNVIPPNLPSAKFHQRLGFNEVGFQWLPLSKNCTAILTADEEINVKTHKKVSMQCCDLSHR</sequence>
<accession>A0ABU9SU97</accession>
<keyword evidence="2" id="KW-0012">Acyltransferase</keyword>
<evidence type="ECO:0000313" key="2">
    <source>
        <dbReference type="EMBL" id="MEM5497452.1"/>
    </source>
</evidence>